<comment type="caution">
    <text evidence="11">The sequence shown here is derived from an EMBL/GenBank/DDBJ whole genome shotgun (WGS) entry which is preliminary data.</text>
</comment>
<evidence type="ECO:0000256" key="1">
    <source>
        <dbReference type="ARBA" id="ARBA00022500"/>
    </source>
</evidence>
<keyword evidence="1 5" id="KW-0145">Chemotaxis</keyword>
<dbReference type="PROSITE" id="PS50110">
    <property type="entry name" value="RESPONSE_REGULATORY"/>
    <property type="match status" value="1"/>
</dbReference>
<dbReference type="PROSITE" id="PS50122">
    <property type="entry name" value="CHEB"/>
    <property type="match status" value="1"/>
</dbReference>
<dbReference type="HAMAP" id="MF_00099">
    <property type="entry name" value="CheB_chemtxs"/>
    <property type="match status" value="1"/>
</dbReference>
<feature type="compositionally biased region" description="Low complexity" evidence="8">
    <location>
        <begin position="169"/>
        <end position="180"/>
    </location>
</feature>
<evidence type="ECO:0000259" key="9">
    <source>
        <dbReference type="PROSITE" id="PS50110"/>
    </source>
</evidence>
<organism evidence="11 12">
    <name type="scientific">Bradyrhizobium agreste</name>
    <dbReference type="NCBI Taxonomy" id="2751811"/>
    <lineage>
        <taxon>Bacteria</taxon>
        <taxon>Pseudomonadati</taxon>
        <taxon>Pseudomonadota</taxon>
        <taxon>Alphaproteobacteria</taxon>
        <taxon>Hyphomicrobiales</taxon>
        <taxon>Nitrobacteraceae</taxon>
        <taxon>Bradyrhizobium</taxon>
    </lineage>
</organism>
<dbReference type="SUPFAM" id="SSF52172">
    <property type="entry name" value="CheY-like"/>
    <property type="match status" value="1"/>
</dbReference>
<keyword evidence="2 5" id="KW-0597">Phosphoprotein</keyword>
<dbReference type="CDD" id="cd17541">
    <property type="entry name" value="REC_CheB-like"/>
    <property type="match status" value="1"/>
</dbReference>
<keyword evidence="12" id="KW-1185">Reference proteome</keyword>
<protein>
    <recommendedName>
        <fullName evidence="5">Protein-glutamate methylesterase/protein-glutamine glutaminase</fullName>
        <ecNumber evidence="5">3.1.1.61</ecNumber>
        <ecNumber evidence="5">3.5.1.44</ecNumber>
    </recommendedName>
</protein>
<feature type="region of interest" description="Disordered" evidence="8">
    <location>
        <begin position="159"/>
        <end position="195"/>
    </location>
</feature>
<proteinExistence type="inferred from homology"/>
<dbReference type="CDD" id="cd16432">
    <property type="entry name" value="CheB_Rec"/>
    <property type="match status" value="1"/>
</dbReference>
<dbReference type="EC" id="3.5.1.44" evidence="5"/>
<comment type="similarity">
    <text evidence="5">Belongs to the CheB family.</text>
</comment>
<dbReference type="NCBIfam" id="NF001965">
    <property type="entry name" value="PRK00742.1"/>
    <property type="match status" value="1"/>
</dbReference>
<evidence type="ECO:0000256" key="5">
    <source>
        <dbReference type="HAMAP-Rule" id="MF_00099"/>
    </source>
</evidence>
<evidence type="ECO:0000313" key="11">
    <source>
        <dbReference type="EMBL" id="MBH5402754.1"/>
    </source>
</evidence>
<comment type="subcellular location">
    <subcellularLocation>
        <location evidence="5">Cytoplasm</location>
    </subcellularLocation>
</comment>
<dbReference type="SMART" id="SM00448">
    <property type="entry name" value="REC"/>
    <property type="match status" value="1"/>
</dbReference>
<gene>
    <name evidence="5" type="primary">cheB</name>
    <name evidence="11" type="ORF">HZZ13_33900</name>
</gene>
<comment type="catalytic activity">
    <reaction evidence="5">
        <text>L-glutaminyl-[protein] + H2O = L-glutamyl-[protein] + NH4(+)</text>
        <dbReference type="Rhea" id="RHEA:16441"/>
        <dbReference type="Rhea" id="RHEA-COMP:10207"/>
        <dbReference type="Rhea" id="RHEA-COMP:10208"/>
        <dbReference type="ChEBI" id="CHEBI:15377"/>
        <dbReference type="ChEBI" id="CHEBI:28938"/>
        <dbReference type="ChEBI" id="CHEBI:29973"/>
        <dbReference type="ChEBI" id="CHEBI:30011"/>
        <dbReference type="EC" id="3.5.1.44"/>
    </reaction>
</comment>
<feature type="active site" evidence="5 6">
    <location>
        <position position="338"/>
    </location>
</feature>
<dbReference type="InterPro" id="IPR008248">
    <property type="entry name" value="CheB-like"/>
</dbReference>
<evidence type="ECO:0000256" key="4">
    <source>
        <dbReference type="ARBA" id="ARBA00048267"/>
    </source>
</evidence>
<dbReference type="Pfam" id="PF01339">
    <property type="entry name" value="CheB_methylest"/>
    <property type="match status" value="1"/>
</dbReference>
<dbReference type="PANTHER" id="PTHR42872:SF3">
    <property type="entry name" value="PROTEIN-GLUTAMATE METHYLESTERASE_PROTEIN-GLUTAMINE GLUTAMINASE 1"/>
    <property type="match status" value="1"/>
</dbReference>
<sequence>MSVAFAGSSTTGTSRDAGPLRVMIVDDSVVIRGLISRWIGAEHDMEVAASLRTGLEAVNQLDRINPDVAVLDIEMPQLDGLSALPQLLAKKRDLVIIMASTLTRRNAEISFKALSLGAADYIPKPESTREASAADIFHHDLIQKIRHLGARLRRKSAVASPPLAPASPAPVARGPVARPAAPAPAPAVPAASSGSLATRPFSTQAPKVLLIGSSTGGPQALMALVTELGPVIDRFPVLITQHMPPTFTTILAEHLARSSRRPASEAVDGEPVKPGRIYLAPGGKHMRVARSGADPVIALDDGPAVNFCKPAVDPLFTSAIEVWHGNILSLILTGMGSDGMRGGKEIVAAGGSVIAQDEASSVVWGMPGAAANAGICAAILPLNQIGPKVNRLFAGDRS</sequence>
<feature type="domain" description="Response regulatory" evidence="9">
    <location>
        <begin position="21"/>
        <end position="139"/>
    </location>
</feature>
<feature type="domain" description="CheB-type methylesterase" evidence="10">
    <location>
        <begin position="200"/>
        <end position="389"/>
    </location>
</feature>
<feature type="active site" evidence="5 6">
    <location>
        <position position="214"/>
    </location>
</feature>
<reference evidence="11 12" key="1">
    <citation type="submission" date="2020-07" db="EMBL/GenBank/DDBJ databases">
        <title>Bradyrhizobium diversity isolated from nodules of indigenous legumes of Western Australia.</title>
        <authorList>
            <person name="Klepa M.S."/>
        </authorList>
    </citation>
    <scope>NUCLEOTIDE SEQUENCE [LARGE SCALE GENOMIC DNA]</scope>
    <source>
        <strain evidence="11 12">CNPSo 4010</strain>
    </source>
</reference>
<dbReference type="EC" id="3.1.1.61" evidence="5"/>
<dbReference type="EMBL" id="JACCHP010000034">
    <property type="protein sequence ID" value="MBH5402754.1"/>
    <property type="molecule type" value="Genomic_DNA"/>
</dbReference>
<dbReference type="PIRSF" id="PIRSF000876">
    <property type="entry name" value="RR_chemtxs_CheB"/>
    <property type="match status" value="1"/>
</dbReference>
<comment type="catalytic activity">
    <reaction evidence="4 5">
        <text>[protein]-L-glutamate 5-O-methyl ester + H2O = L-glutamyl-[protein] + methanol + H(+)</text>
        <dbReference type="Rhea" id="RHEA:23236"/>
        <dbReference type="Rhea" id="RHEA-COMP:10208"/>
        <dbReference type="Rhea" id="RHEA-COMP:10311"/>
        <dbReference type="ChEBI" id="CHEBI:15377"/>
        <dbReference type="ChEBI" id="CHEBI:15378"/>
        <dbReference type="ChEBI" id="CHEBI:17790"/>
        <dbReference type="ChEBI" id="CHEBI:29973"/>
        <dbReference type="ChEBI" id="CHEBI:82795"/>
        <dbReference type="EC" id="3.1.1.61"/>
    </reaction>
</comment>
<evidence type="ECO:0000256" key="2">
    <source>
        <dbReference type="ARBA" id="ARBA00022553"/>
    </source>
</evidence>
<comment type="PTM">
    <text evidence="5">Phosphorylated by CheA. Phosphorylation of the N-terminal regulatory domain activates the methylesterase activity.</text>
</comment>
<evidence type="ECO:0000256" key="3">
    <source>
        <dbReference type="ARBA" id="ARBA00022801"/>
    </source>
</evidence>
<comment type="function">
    <text evidence="5">Involved in chemotaxis. Part of a chemotaxis signal transduction system that modulates chemotaxis in response to various stimuli. Catalyzes the demethylation of specific methylglutamate residues introduced into the chemoreceptors (methyl-accepting chemotaxis proteins or MCP) by CheR. Also mediates the irreversible deamidation of specific glutamine residues to glutamic acid.</text>
</comment>
<evidence type="ECO:0000256" key="6">
    <source>
        <dbReference type="PROSITE-ProRule" id="PRU00050"/>
    </source>
</evidence>
<keyword evidence="3 5" id="KW-0378">Hydrolase</keyword>
<name>A0ABS0Q115_9BRAD</name>
<keyword evidence="5" id="KW-0963">Cytoplasm</keyword>
<evidence type="ECO:0000256" key="7">
    <source>
        <dbReference type="PROSITE-ProRule" id="PRU00169"/>
    </source>
</evidence>
<dbReference type="InterPro" id="IPR000673">
    <property type="entry name" value="Sig_transdc_resp-reg_Me-estase"/>
</dbReference>
<dbReference type="Proteomes" id="UP000807370">
    <property type="component" value="Unassembled WGS sequence"/>
</dbReference>
<dbReference type="InterPro" id="IPR011006">
    <property type="entry name" value="CheY-like_superfamily"/>
</dbReference>
<evidence type="ECO:0000259" key="10">
    <source>
        <dbReference type="PROSITE" id="PS50122"/>
    </source>
</evidence>
<dbReference type="InterPro" id="IPR001789">
    <property type="entry name" value="Sig_transdc_resp-reg_receiver"/>
</dbReference>
<accession>A0ABS0Q115</accession>
<feature type="active site" evidence="5 6">
    <location>
        <position position="242"/>
    </location>
</feature>
<evidence type="ECO:0000256" key="8">
    <source>
        <dbReference type="SAM" id="MobiDB-lite"/>
    </source>
</evidence>
<feature type="modified residue" description="4-aspartylphosphate" evidence="5 7">
    <location>
        <position position="72"/>
    </location>
</feature>
<dbReference type="RefSeq" id="WP_197963796.1">
    <property type="nucleotide sequence ID" value="NZ_JACCHP010000034.1"/>
</dbReference>
<dbReference type="PANTHER" id="PTHR42872">
    <property type="entry name" value="PROTEIN-GLUTAMATE METHYLESTERASE/PROTEIN-GLUTAMINE GLUTAMINASE"/>
    <property type="match status" value="1"/>
</dbReference>
<dbReference type="Pfam" id="PF00072">
    <property type="entry name" value="Response_reg"/>
    <property type="match status" value="1"/>
</dbReference>
<comment type="domain">
    <text evidence="5">Contains a C-terminal catalytic domain, and an N-terminal region which modulates catalytic activity.</text>
</comment>
<dbReference type="SUPFAM" id="SSF52738">
    <property type="entry name" value="Methylesterase CheB, C-terminal domain"/>
    <property type="match status" value="1"/>
</dbReference>
<dbReference type="Gene3D" id="3.40.50.180">
    <property type="entry name" value="Methylesterase CheB, C-terminal domain"/>
    <property type="match status" value="1"/>
</dbReference>
<dbReference type="InterPro" id="IPR035909">
    <property type="entry name" value="CheB_C"/>
</dbReference>
<dbReference type="Gene3D" id="3.40.50.2300">
    <property type="match status" value="1"/>
</dbReference>
<evidence type="ECO:0000313" key="12">
    <source>
        <dbReference type="Proteomes" id="UP000807370"/>
    </source>
</evidence>